<dbReference type="AlphaFoldDB" id="A0A016VCL7"/>
<reference evidence="2" key="1">
    <citation type="journal article" date="2015" name="Nat. Genet.">
        <title>The genome and transcriptome of the zoonotic hookworm Ancylostoma ceylanicum identify infection-specific gene families.</title>
        <authorList>
            <person name="Schwarz E.M."/>
            <person name="Hu Y."/>
            <person name="Antoshechkin I."/>
            <person name="Miller M.M."/>
            <person name="Sternberg P.W."/>
            <person name="Aroian R.V."/>
        </authorList>
    </citation>
    <scope>NUCLEOTIDE SEQUENCE</scope>
    <source>
        <strain evidence="2">HY135</strain>
    </source>
</reference>
<keyword evidence="2" id="KW-1185">Reference proteome</keyword>
<organism evidence="1 2">
    <name type="scientific">Ancylostoma ceylanicum</name>
    <dbReference type="NCBI Taxonomy" id="53326"/>
    <lineage>
        <taxon>Eukaryota</taxon>
        <taxon>Metazoa</taxon>
        <taxon>Ecdysozoa</taxon>
        <taxon>Nematoda</taxon>
        <taxon>Chromadorea</taxon>
        <taxon>Rhabditida</taxon>
        <taxon>Rhabditina</taxon>
        <taxon>Rhabditomorpha</taxon>
        <taxon>Strongyloidea</taxon>
        <taxon>Ancylostomatidae</taxon>
        <taxon>Ancylostomatinae</taxon>
        <taxon>Ancylostoma</taxon>
    </lineage>
</organism>
<evidence type="ECO:0000313" key="1">
    <source>
        <dbReference type="EMBL" id="EYC24468.1"/>
    </source>
</evidence>
<dbReference type="EMBL" id="JARK01001349">
    <property type="protein sequence ID" value="EYC24468.1"/>
    <property type="molecule type" value="Genomic_DNA"/>
</dbReference>
<gene>
    <name evidence="1" type="primary">Acey_s0013.g1921</name>
    <name evidence="1" type="ORF">Y032_0013g1921</name>
</gene>
<protein>
    <submittedName>
        <fullName evidence="1">Uncharacterized protein</fullName>
    </submittedName>
</protein>
<comment type="caution">
    <text evidence="1">The sequence shown here is derived from an EMBL/GenBank/DDBJ whole genome shotgun (WGS) entry which is preliminary data.</text>
</comment>
<name>A0A016VCL7_9BILA</name>
<sequence length="105" mass="11699">MKLLLAKALKSFSIPEGEVHVFVRDGDATMRKTMTLLNITSVDRFTQKLQLAVKDGLSKLGTVDNGTPSLTKVVRKLKSRLDKEDFTACQHLCDLPDNTLIKVLQ</sequence>
<evidence type="ECO:0000313" key="2">
    <source>
        <dbReference type="Proteomes" id="UP000024635"/>
    </source>
</evidence>
<dbReference type="Proteomes" id="UP000024635">
    <property type="component" value="Unassembled WGS sequence"/>
</dbReference>
<dbReference type="STRING" id="53326.A0A016VCL7"/>
<accession>A0A016VCL7</accession>
<proteinExistence type="predicted"/>